<dbReference type="Gene3D" id="3.30.160.270">
    <property type="match status" value="1"/>
</dbReference>
<comment type="pathway">
    <text evidence="3">Amino-acid biosynthesis.</text>
</comment>
<protein>
    <submittedName>
        <fullName evidence="5">(R)-citramalate synthase</fullName>
        <ecNumber evidence="5">2.3.1.182</ecNumber>
    </submittedName>
</protein>
<dbReference type="InterPro" id="IPR005675">
    <property type="entry name" value="Citramal_synthase"/>
</dbReference>
<evidence type="ECO:0000259" key="4">
    <source>
        <dbReference type="SMART" id="SM00917"/>
    </source>
</evidence>
<dbReference type="AlphaFoldDB" id="A0A3B1DP06"/>
<dbReference type="PANTHER" id="PTHR43538">
    <property type="entry name" value="ALPHA-IPM SYNTHASE/HOMOCITRATE SYNTHASE"/>
    <property type="match status" value="1"/>
</dbReference>
<dbReference type="GO" id="GO:0009098">
    <property type="term" value="P:L-leucine biosynthetic process"/>
    <property type="evidence" value="ECO:0007669"/>
    <property type="project" value="InterPro"/>
</dbReference>
<gene>
    <name evidence="5" type="ORF">MNBD_PLANCTO02-542</name>
</gene>
<dbReference type="InterPro" id="IPR054691">
    <property type="entry name" value="LeuA/HCS_post-cat"/>
</dbReference>
<dbReference type="SUPFAM" id="SSF110921">
    <property type="entry name" value="2-isopropylmalate synthase LeuA, allosteric (dimerisation) domain"/>
    <property type="match status" value="1"/>
</dbReference>
<dbReference type="EMBL" id="UOGL01000463">
    <property type="protein sequence ID" value="VAX40591.1"/>
    <property type="molecule type" value="Genomic_DNA"/>
</dbReference>
<dbReference type="PANTHER" id="PTHR43538:SF1">
    <property type="entry name" value="(R)-CITRAMALATE SYNTHASE"/>
    <property type="match status" value="1"/>
</dbReference>
<evidence type="ECO:0000256" key="2">
    <source>
        <dbReference type="ARBA" id="ARBA00022679"/>
    </source>
</evidence>
<evidence type="ECO:0000256" key="1">
    <source>
        <dbReference type="ARBA" id="ARBA00006154"/>
    </source>
</evidence>
<sequence>MKRNHTALHKDALPHLTELSRYVYEIANMNFRRSQPFVGTSAFAHKGGMHVHAVNRIAHSYEHIEPESVGNQRRILVSELSGRSNIVAATTKLRLHNDPELMTKILARVQELESNGYQFEAAEASFDLLVRKAAGTYKAMFERLHYRVNVETDVTENPLTEATIKLRVNGDIEHVVAEGDGPVNALDSALRKALLPAYPALENMQLVDYKVRVINSTEGTAARVRVVIESKDHENIWSTVGVSENIIEASWLALVDSVEYKLYKDTTDEIPNK</sequence>
<accession>A0A3B1DP06</accession>
<dbReference type="EC" id="2.3.1.182" evidence="5"/>
<organism evidence="5">
    <name type="scientific">hydrothermal vent metagenome</name>
    <dbReference type="NCBI Taxonomy" id="652676"/>
    <lineage>
        <taxon>unclassified sequences</taxon>
        <taxon>metagenomes</taxon>
        <taxon>ecological metagenomes</taxon>
    </lineage>
</organism>
<evidence type="ECO:0000313" key="5">
    <source>
        <dbReference type="EMBL" id="VAX40591.1"/>
    </source>
</evidence>
<keyword evidence="2 5" id="KW-0808">Transferase</keyword>
<proteinExistence type="inferred from homology"/>
<dbReference type="SMART" id="SM00917">
    <property type="entry name" value="LeuA_dimer"/>
    <property type="match status" value="1"/>
</dbReference>
<comment type="similarity">
    <text evidence="1">Belongs to the alpha-IPM synthase/homocitrate synthase family.</text>
</comment>
<dbReference type="InterPro" id="IPR036230">
    <property type="entry name" value="LeuA_allosteric_dom_sf"/>
</dbReference>
<dbReference type="Pfam" id="PF22617">
    <property type="entry name" value="HCS_D2"/>
    <property type="match status" value="1"/>
</dbReference>
<dbReference type="InterPro" id="IPR013709">
    <property type="entry name" value="2-isopropylmalate_synth_dimer"/>
</dbReference>
<name>A0A3B1DP06_9ZZZZ</name>
<dbReference type="GO" id="GO:0003852">
    <property type="term" value="F:2-isopropylmalate synthase activity"/>
    <property type="evidence" value="ECO:0007669"/>
    <property type="project" value="InterPro"/>
</dbReference>
<feature type="domain" description="2-isopropylmalate synthase LeuA allosteric (dimerisation)" evidence="4">
    <location>
        <begin position="120"/>
        <end position="262"/>
    </location>
</feature>
<reference evidence="5" key="1">
    <citation type="submission" date="2018-06" db="EMBL/GenBank/DDBJ databases">
        <authorList>
            <person name="Zhirakovskaya E."/>
        </authorList>
    </citation>
    <scope>NUCLEOTIDE SEQUENCE</scope>
</reference>
<dbReference type="Gene3D" id="1.10.238.260">
    <property type="match status" value="1"/>
</dbReference>
<evidence type="ECO:0000256" key="3">
    <source>
        <dbReference type="ARBA" id="ARBA00029440"/>
    </source>
</evidence>
<keyword evidence="5" id="KW-0012">Acyltransferase</keyword>
<dbReference type="Pfam" id="PF08502">
    <property type="entry name" value="LeuA_dimer"/>
    <property type="match status" value="1"/>
</dbReference>